<name>A0A5S3XPY1_9GAMM</name>
<reference evidence="7" key="3">
    <citation type="submission" date="2019-09" db="EMBL/GenBank/DDBJ databases">
        <title>Co-occurence of chitin degradation, pigmentation and bioactivity in marine Pseudoalteromonas.</title>
        <authorList>
            <person name="Sonnenschein E.C."/>
            <person name="Bech P.K."/>
        </authorList>
    </citation>
    <scope>NUCLEOTIDE SEQUENCE</scope>
    <source>
        <strain evidence="7">S2231</strain>
    </source>
</reference>
<dbReference type="EMBL" id="PNCL01000046">
    <property type="protein sequence ID" value="TMP59403.1"/>
    <property type="molecule type" value="Genomic_DNA"/>
</dbReference>
<sequence>MLKTSAAGSGHHLAQIPAGSVIDIEVVMPAGSKRLKTEYIGQLDGQFLVLKHPSSKRLGAAIDHVKEGCTVIVRALLEHGEGQVIAFKTTIQSITSHPARLIFLTPPAQVQTYCLRAQTRVPTLIPAVINLAEHSCVGVIKDISLSGLQFDIHHEDSRDTASMKEQDCKVLLEGKNNQQITLSGSICSLHPQDDTIALGIRLTDEQHVMENILKEYLIDLSILHEESS</sequence>
<keyword evidence="7" id="KW-0969">Cilium</keyword>
<dbReference type="Pfam" id="PF12945">
    <property type="entry name" value="PilZNR"/>
    <property type="match status" value="1"/>
</dbReference>
<feature type="domain" description="Type III secretion system flagellar brake protein YcgR PilZN" evidence="5">
    <location>
        <begin position="19"/>
        <end position="107"/>
    </location>
</feature>
<keyword evidence="2" id="KW-0547">Nucleotide-binding</keyword>
<reference evidence="8 9" key="2">
    <citation type="submission" date="2019-06" db="EMBL/GenBank/DDBJ databases">
        <title>Co-occurence of chitin degradation, pigmentation and bioactivity in marine Pseudoalteromonas.</title>
        <authorList>
            <person name="Sonnenschein E.C."/>
            <person name="Bech P.K."/>
        </authorList>
    </citation>
    <scope>NUCLEOTIDE SEQUENCE [LARGE SCALE GENOMIC DNA]</scope>
    <source>
        <strain evidence="9">S2231</strain>
        <strain evidence="6 8">S2233</strain>
    </source>
</reference>
<dbReference type="EMBL" id="PNCK01000025">
    <property type="protein sequence ID" value="TMP43965.1"/>
    <property type="molecule type" value="Genomic_DNA"/>
</dbReference>
<dbReference type="InterPro" id="IPR009875">
    <property type="entry name" value="PilZ_domain"/>
</dbReference>
<dbReference type="AlphaFoldDB" id="A0A5S3XPY1"/>
<keyword evidence="8" id="KW-1185">Reference proteome</keyword>
<dbReference type="InterPro" id="IPR009926">
    <property type="entry name" value="T3SS_YcgR_PilZN"/>
</dbReference>
<keyword evidence="1" id="KW-0973">c-di-GMP</keyword>
<organism evidence="7 9">
    <name type="scientific">Pseudoalteromonas citrea</name>
    <dbReference type="NCBI Taxonomy" id="43655"/>
    <lineage>
        <taxon>Bacteria</taxon>
        <taxon>Pseudomonadati</taxon>
        <taxon>Pseudomonadota</taxon>
        <taxon>Gammaproteobacteria</taxon>
        <taxon>Alteromonadales</taxon>
        <taxon>Pseudoalteromonadaceae</taxon>
        <taxon>Pseudoalteromonas</taxon>
    </lineage>
</organism>
<evidence type="ECO:0000313" key="9">
    <source>
        <dbReference type="Proteomes" id="UP000307706"/>
    </source>
</evidence>
<evidence type="ECO:0000256" key="1">
    <source>
        <dbReference type="ARBA" id="ARBA00022636"/>
    </source>
</evidence>
<dbReference type="Proteomes" id="UP000305730">
    <property type="component" value="Unassembled WGS sequence"/>
</dbReference>
<comment type="caution">
    <text evidence="7">The sequence shown here is derived from an EMBL/GenBank/DDBJ whole genome shotgun (WGS) entry which is preliminary data.</text>
</comment>
<keyword evidence="7" id="KW-0282">Flagellum</keyword>
<dbReference type="InterPro" id="IPR012349">
    <property type="entry name" value="Split_barrel_FMN-bd"/>
</dbReference>
<dbReference type="GO" id="GO:0035438">
    <property type="term" value="F:cyclic-di-GMP binding"/>
    <property type="evidence" value="ECO:0007669"/>
    <property type="project" value="InterPro"/>
</dbReference>
<keyword evidence="3" id="KW-0975">Bacterial flagellum</keyword>
<accession>A0A5S3XPY1</accession>
<feature type="domain" description="PilZ" evidence="4">
    <location>
        <begin position="116"/>
        <end position="217"/>
    </location>
</feature>
<dbReference type="Proteomes" id="UP000307706">
    <property type="component" value="Unassembled WGS sequence"/>
</dbReference>
<evidence type="ECO:0000256" key="2">
    <source>
        <dbReference type="ARBA" id="ARBA00022741"/>
    </source>
</evidence>
<proteinExistence type="predicted"/>
<evidence type="ECO:0000313" key="6">
    <source>
        <dbReference type="EMBL" id="TMP43965.1"/>
    </source>
</evidence>
<protein>
    <submittedName>
        <fullName evidence="7">Flagellar brake protein</fullName>
    </submittedName>
</protein>
<keyword evidence="7" id="KW-0966">Cell projection</keyword>
<evidence type="ECO:0000256" key="3">
    <source>
        <dbReference type="ARBA" id="ARBA00023143"/>
    </source>
</evidence>
<reference evidence="8 9" key="1">
    <citation type="submission" date="2017-12" db="EMBL/GenBank/DDBJ databases">
        <authorList>
            <person name="Paulsen S."/>
            <person name="Gram L.K."/>
        </authorList>
    </citation>
    <scope>NUCLEOTIDE SEQUENCE [LARGE SCALE GENOMIC DNA]</scope>
    <source>
        <strain evidence="7 9">S2231</strain>
        <strain evidence="6 8">S2233</strain>
    </source>
</reference>
<dbReference type="Pfam" id="PF07238">
    <property type="entry name" value="PilZ"/>
    <property type="match status" value="1"/>
</dbReference>
<evidence type="ECO:0000259" key="5">
    <source>
        <dbReference type="Pfam" id="PF12945"/>
    </source>
</evidence>
<dbReference type="RefSeq" id="WP_119862616.1">
    <property type="nucleotide sequence ID" value="NZ_PNCK01000025.1"/>
</dbReference>
<evidence type="ECO:0000313" key="7">
    <source>
        <dbReference type="EMBL" id="TMP59403.1"/>
    </source>
</evidence>
<dbReference type="Gene3D" id="2.30.110.10">
    <property type="entry name" value="Electron Transport, Fmn-binding Protein, Chain A"/>
    <property type="match status" value="1"/>
</dbReference>
<evidence type="ECO:0000313" key="8">
    <source>
        <dbReference type="Proteomes" id="UP000305730"/>
    </source>
</evidence>
<dbReference type="OrthoDB" id="5761885at2"/>
<dbReference type="SUPFAM" id="SSF141371">
    <property type="entry name" value="PilZ domain-like"/>
    <property type="match status" value="2"/>
</dbReference>
<dbReference type="Gene3D" id="2.40.10.220">
    <property type="entry name" value="predicted glycosyltransferase like domains"/>
    <property type="match status" value="1"/>
</dbReference>
<gene>
    <name evidence="7" type="ORF">CWB96_09350</name>
    <name evidence="6" type="ORF">CWB97_07235</name>
</gene>
<evidence type="ECO:0000259" key="4">
    <source>
        <dbReference type="Pfam" id="PF07238"/>
    </source>
</evidence>